<dbReference type="Pfam" id="PF12833">
    <property type="entry name" value="HTH_18"/>
    <property type="match status" value="1"/>
</dbReference>
<dbReference type="InterPro" id="IPR003313">
    <property type="entry name" value="AraC-bd"/>
</dbReference>
<evidence type="ECO:0000313" key="5">
    <source>
        <dbReference type="EMBL" id="QII81616.1"/>
    </source>
</evidence>
<evidence type="ECO:0000256" key="1">
    <source>
        <dbReference type="ARBA" id="ARBA00023015"/>
    </source>
</evidence>
<keyword evidence="1" id="KW-0805">Transcription regulation</keyword>
<keyword evidence="2" id="KW-0238">DNA-binding</keyword>
<accession>A0A6G7K8N5</accession>
<dbReference type="InterPro" id="IPR018062">
    <property type="entry name" value="HTH_AraC-typ_CS"/>
</dbReference>
<evidence type="ECO:0000259" key="4">
    <source>
        <dbReference type="PROSITE" id="PS01124"/>
    </source>
</evidence>
<dbReference type="AlphaFoldDB" id="A0A6G7K8N5"/>
<dbReference type="PROSITE" id="PS01124">
    <property type="entry name" value="HTH_ARAC_FAMILY_2"/>
    <property type="match status" value="1"/>
</dbReference>
<dbReference type="SUPFAM" id="SSF46689">
    <property type="entry name" value="Homeodomain-like"/>
    <property type="match status" value="2"/>
</dbReference>
<reference evidence="5 6" key="1">
    <citation type="journal article" date="2017" name="Int. J. Syst. Evol. Microbiol.">
        <title>Jeotgalibaca porci sp. nov. and Jeotgalibaca arthritidis sp. nov., isolated from pigs, and emended description of the genus Jeotgalibaca.</title>
        <authorList>
            <person name="Zamora L."/>
            <person name="Perez-Sancho M."/>
            <person name="Dominguez L."/>
            <person name="Fernandez-Garayzabal J.F."/>
            <person name="Vela A.I."/>
        </authorList>
    </citation>
    <scope>NUCLEOTIDE SEQUENCE [LARGE SCALE GENOMIC DNA]</scope>
    <source>
        <strain evidence="5 6">CECT 9157</strain>
    </source>
</reference>
<dbReference type="PANTHER" id="PTHR43280">
    <property type="entry name" value="ARAC-FAMILY TRANSCRIPTIONAL REGULATOR"/>
    <property type="match status" value="1"/>
</dbReference>
<keyword evidence="3" id="KW-0804">Transcription</keyword>
<organism evidence="5 6">
    <name type="scientific">Jeotgalibaca arthritidis</name>
    <dbReference type="NCBI Taxonomy" id="1868794"/>
    <lineage>
        <taxon>Bacteria</taxon>
        <taxon>Bacillati</taxon>
        <taxon>Bacillota</taxon>
        <taxon>Bacilli</taxon>
        <taxon>Lactobacillales</taxon>
        <taxon>Carnobacteriaceae</taxon>
        <taxon>Jeotgalibaca</taxon>
    </lineage>
</organism>
<dbReference type="PROSITE" id="PS00041">
    <property type="entry name" value="HTH_ARAC_FAMILY_1"/>
    <property type="match status" value="1"/>
</dbReference>
<dbReference type="SUPFAM" id="SSF51215">
    <property type="entry name" value="Regulatory protein AraC"/>
    <property type="match status" value="1"/>
</dbReference>
<keyword evidence="6" id="KW-1185">Reference proteome</keyword>
<dbReference type="SMART" id="SM00342">
    <property type="entry name" value="HTH_ARAC"/>
    <property type="match status" value="1"/>
</dbReference>
<dbReference type="InterPro" id="IPR014710">
    <property type="entry name" value="RmlC-like_jellyroll"/>
</dbReference>
<protein>
    <submittedName>
        <fullName evidence="5">AraC family transcriptional regulator</fullName>
    </submittedName>
</protein>
<dbReference type="Gene3D" id="1.10.10.60">
    <property type="entry name" value="Homeodomain-like"/>
    <property type="match status" value="2"/>
</dbReference>
<evidence type="ECO:0000256" key="3">
    <source>
        <dbReference type="ARBA" id="ARBA00023163"/>
    </source>
</evidence>
<dbReference type="Pfam" id="PF02311">
    <property type="entry name" value="AraC_binding"/>
    <property type="match status" value="1"/>
</dbReference>
<dbReference type="EMBL" id="CP049740">
    <property type="protein sequence ID" value="QII81616.1"/>
    <property type="molecule type" value="Genomic_DNA"/>
</dbReference>
<proteinExistence type="predicted"/>
<dbReference type="GO" id="GO:0043565">
    <property type="term" value="F:sequence-specific DNA binding"/>
    <property type="evidence" value="ECO:0007669"/>
    <property type="project" value="InterPro"/>
</dbReference>
<dbReference type="InterPro" id="IPR009057">
    <property type="entry name" value="Homeodomain-like_sf"/>
</dbReference>
<dbReference type="RefSeq" id="WP_166161353.1">
    <property type="nucleotide sequence ID" value="NZ_CP049740.1"/>
</dbReference>
<dbReference type="Proteomes" id="UP000501451">
    <property type="component" value="Chromosome"/>
</dbReference>
<dbReference type="InterPro" id="IPR020449">
    <property type="entry name" value="Tscrpt_reg_AraC-type_HTH"/>
</dbReference>
<dbReference type="KEGG" id="jar:G7057_03400"/>
<evidence type="ECO:0000256" key="2">
    <source>
        <dbReference type="ARBA" id="ARBA00023125"/>
    </source>
</evidence>
<gene>
    <name evidence="5" type="ORF">G7057_03400</name>
</gene>
<dbReference type="Gene3D" id="2.60.120.10">
    <property type="entry name" value="Jelly Rolls"/>
    <property type="match status" value="1"/>
</dbReference>
<dbReference type="InterPro" id="IPR018060">
    <property type="entry name" value="HTH_AraC"/>
</dbReference>
<dbReference type="InterPro" id="IPR037923">
    <property type="entry name" value="HTH-like"/>
</dbReference>
<dbReference type="PANTHER" id="PTHR43280:SF28">
    <property type="entry name" value="HTH-TYPE TRANSCRIPTIONAL ACTIVATOR RHAS"/>
    <property type="match status" value="1"/>
</dbReference>
<dbReference type="GO" id="GO:0003700">
    <property type="term" value="F:DNA-binding transcription factor activity"/>
    <property type="evidence" value="ECO:0007669"/>
    <property type="project" value="InterPro"/>
</dbReference>
<dbReference type="PRINTS" id="PR00032">
    <property type="entry name" value="HTHARAC"/>
</dbReference>
<sequence>MRKLLTIKAKTFNPDVLYVFDADSTGPHSGKNHYHDFFEMTVLLEGESFYKIHGQEQLVKAGTILLFNPGVEHHEYIPEGKSNKQLHIGIRHFTIDRFPRDYFPLDATSVQLSEYHDDFFNICWEMVRERHEGKNGHELILKSLVLKLMVYLLRDKETQPLEDKALLLSEDEQKRQQLVTDIKDYIELNHTKDLTLNQIAKDLFSSPATISRVFKEQLGDTPINYLIRYRLEKAKTMMESSDDISVSEVSRLIGYDDAYYFSKLFKKYYGSSPSNYVKRSKQSPY</sequence>
<evidence type="ECO:0000313" key="6">
    <source>
        <dbReference type="Proteomes" id="UP000501451"/>
    </source>
</evidence>
<name>A0A6G7K8N5_9LACT</name>
<feature type="domain" description="HTH araC/xylS-type" evidence="4">
    <location>
        <begin position="180"/>
        <end position="279"/>
    </location>
</feature>